<evidence type="ECO:0000256" key="1">
    <source>
        <dbReference type="SAM" id="MobiDB-lite"/>
    </source>
</evidence>
<accession>A0A9P8T4Q4</accession>
<dbReference type="GeneID" id="70236125"/>
<evidence type="ECO:0000313" key="3">
    <source>
        <dbReference type="Proteomes" id="UP000769157"/>
    </source>
</evidence>
<comment type="caution">
    <text evidence="2">The sequence shown here is derived from an EMBL/GenBank/DDBJ whole genome shotgun (WGS) entry which is preliminary data.</text>
</comment>
<keyword evidence="3" id="KW-1185">Reference proteome</keyword>
<evidence type="ECO:0000313" key="2">
    <source>
        <dbReference type="EMBL" id="KAH3665971.1"/>
    </source>
</evidence>
<protein>
    <submittedName>
        <fullName evidence="2">Uncharacterized protein</fullName>
    </submittedName>
</protein>
<reference evidence="2" key="1">
    <citation type="journal article" date="2021" name="Open Biol.">
        <title>Shared evolutionary footprints suggest mitochondrial oxidative damage underlies multiple complex I losses in fungi.</title>
        <authorList>
            <person name="Schikora-Tamarit M.A."/>
            <person name="Marcet-Houben M."/>
            <person name="Nosek J."/>
            <person name="Gabaldon T."/>
        </authorList>
    </citation>
    <scope>NUCLEOTIDE SEQUENCE</scope>
    <source>
        <strain evidence="2">CBS6075</strain>
    </source>
</reference>
<name>A0A9P8T4Q4_9ASCO</name>
<proteinExistence type="predicted"/>
<feature type="region of interest" description="Disordered" evidence="1">
    <location>
        <begin position="27"/>
        <end position="88"/>
    </location>
</feature>
<dbReference type="Proteomes" id="UP000769157">
    <property type="component" value="Unassembled WGS sequence"/>
</dbReference>
<feature type="compositionally biased region" description="Acidic residues" evidence="1">
    <location>
        <begin position="42"/>
        <end position="88"/>
    </location>
</feature>
<sequence>MLEQDTSHHKPRNYCIAKNYLTVILKMSQTTNPEESIPRENEPEEPTPDPQSDELLEEDEDVAPLNDDDDYDYDDDDDEDDDDYDYDD</sequence>
<dbReference type="EMBL" id="JAEUBE010000295">
    <property type="protein sequence ID" value="KAH3665971.1"/>
    <property type="molecule type" value="Genomic_DNA"/>
</dbReference>
<reference evidence="2" key="2">
    <citation type="submission" date="2021-01" db="EMBL/GenBank/DDBJ databases">
        <authorList>
            <person name="Schikora-Tamarit M.A."/>
        </authorList>
    </citation>
    <scope>NUCLEOTIDE SEQUENCE</scope>
    <source>
        <strain evidence="2">CBS6075</strain>
    </source>
</reference>
<organism evidence="2 3">
    <name type="scientific">Ogataea philodendri</name>
    <dbReference type="NCBI Taxonomy" id="1378263"/>
    <lineage>
        <taxon>Eukaryota</taxon>
        <taxon>Fungi</taxon>
        <taxon>Dikarya</taxon>
        <taxon>Ascomycota</taxon>
        <taxon>Saccharomycotina</taxon>
        <taxon>Pichiomycetes</taxon>
        <taxon>Pichiales</taxon>
        <taxon>Pichiaceae</taxon>
        <taxon>Ogataea</taxon>
    </lineage>
</organism>
<dbReference type="RefSeq" id="XP_046061175.1">
    <property type="nucleotide sequence ID" value="XM_046205208.1"/>
</dbReference>
<dbReference type="AlphaFoldDB" id="A0A9P8T4Q4"/>
<gene>
    <name evidence="2" type="ORF">OGAPHI_004160</name>
</gene>